<evidence type="ECO:0000313" key="1">
    <source>
        <dbReference type="EMBL" id="MBP3191885.1"/>
    </source>
</evidence>
<accession>A0A8J7UU01</accession>
<dbReference type="RefSeq" id="WP_210510732.1">
    <property type="nucleotide sequence ID" value="NZ_JAFIDN010000002.1"/>
</dbReference>
<proteinExistence type="predicted"/>
<sequence>MTKKEFCRHHQIKLSTFGYWTTRYRRSCKESAGGFVQIDPGGAPLDGMQIIYPNGVRPSVEGYDAGLIGELIHLW</sequence>
<dbReference type="AlphaFoldDB" id="A0A8J7UU01"/>
<dbReference type="Proteomes" id="UP000673975">
    <property type="component" value="Unassembled WGS sequence"/>
</dbReference>
<reference evidence="1" key="1">
    <citation type="submission" date="2021-02" db="EMBL/GenBank/DDBJ databases">
        <title>Natronogracilivirga saccharolytica gen. nov. sp. nov. a new anaerobic, haloalkiliphilic carbohydrate-fermenting bacterium from soda lake and proposing of Cyclonatronumiaceae fam. nov. in the phylum Balneolaeota.</title>
        <authorList>
            <person name="Zhilina T.N."/>
            <person name="Sorokin D.Y."/>
            <person name="Zavarzina D.G."/>
            <person name="Toshchakov S.V."/>
            <person name="Kublanov I.V."/>
        </authorList>
    </citation>
    <scope>NUCLEOTIDE SEQUENCE</scope>
    <source>
        <strain evidence="1">Z-1702</strain>
    </source>
</reference>
<evidence type="ECO:0000313" key="2">
    <source>
        <dbReference type="Proteomes" id="UP000673975"/>
    </source>
</evidence>
<keyword evidence="2" id="KW-1185">Reference proteome</keyword>
<evidence type="ECO:0008006" key="3">
    <source>
        <dbReference type="Google" id="ProtNLM"/>
    </source>
</evidence>
<dbReference type="EMBL" id="JAFIDN010000002">
    <property type="protein sequence ID" value="MBP3191885.1"/>
    <property type="molecule type" value="Genomic_DNA"/>
</dbReference>
<dbReference type="NCBIfam" id="NF047593">
    <property type="entry name" value="IS66_ISAeme5_TnpA"/>
    <property type="match status" value="1"/>
</dbReference>
<comment type="caution">
    <text evidence="1">The sequence shown here is derived from an EMBL/GenBank/DDBJ whole genome shotgun (WGS) entry which is preliminary data.</text>
</comment>
<name>A0A8J7UU01_9BACT</name>
<protein>
    <recommendedName>
        <fullName evidence="3">Transposase</fullName>
    </recommendedName>
</protein>
<organism evidence="1 2">
    <name type="scientific">Natronogracilivirga saccharolytica</name>
    <dbReference type="NCBI Taxonomy" id="2812953"/>
    <lineage>
        <taxon>Bacteria</taxon>
        <taxon>Pseudomonadati</taxon>
        <taxon>Balneolota</taxon>
        <taxon>Balneolia</taxon>
        <taxon>Balneolales</taxon>
        <taxon>Cyclonatronaceae</taxon>
        <taxon>Natronogracilivirga</taxon>
    </lineage>
</organism>
<gene>
    <name evidence="1" type="ORF">NATSA_04320</name>
</gene>